<organism evidence="1 2">
    <name type="scientific">Acidipropionibacterium acidipropionici (strain ATCC 4875 / DSM 20272 / JCM 6432 / NBRC 12425 / NCIMB 8070 / 4)</name>
    <name type="common">Propionibacterium acidipropionici</name>
    <dbReference type="NCBI Taxonomy" id="1171373"/>
    <lineage>
        <taxon>Bacteria</taxon>
        <taxon>Bacillati</taxon>
        <taxon>Actinomycetota</taxon>
        <taxon>Actinomycetes</taxon>
        <taxon>Propionibacteriales</taxon>
        <taxon>Propionibacteriaceae</taxon>
        <taxon>Acidipropionibacterium</taxon>
    </lineage>
</organism>
<accession>K7RW06</accession>
<sequence length="37" mass="4300">MHDRLMDSQHRPVKSHGVVFSVLADMQRHRDAIESGR</sequence>
<dbReference type="EMBL" id="CP003493">
    <property type="protein sequence ID" value="AFV89168.1"/>
    <property type="molecule type" value="Genomic_DNA"/>
</dbReference>
<dbReference type="KEGG" id="pbo:PACID_13500"/>
<dbReference type="HOGENOM" id="CLU_3347185_0_0_11"/>
<reference evidence="1 2" key="1">
    <citation type="journal article" date="2012" name="BMC Genomics">
        <title>The genome sequence of Propionibacterium acidipropionici provides insights into its biotechnological and industrial potential.</title>
        <authorList>
            <person name="Parizzi L.P."/>
            <person name="Grassi M.C."/>
            <person name="Llerena L.A."/>
            <person name="Carazzolle M.F."/>
            <person name="Queiroz V.L."/>
            <person name="Lunardi I."/>
            <person name="Zeidler A.F."/>
            <person name="Teixeira P.J."/>
            <person name="Mieczkowski P."/>
            <person name="Rincones J."/>
            <person name="Pereira G.A."/>
        </authorList>
    </citation>
    <scope>NUCLEOTIDE SEQUENCE [LARGE SCALE GENOMIC DNA]</scope>
    <source>
        <strain evidence="2">ATCC 4875 / DSM 20272 / JCM 6432 / NBRC 12425 / NCIMB 8070</strain>
    </source>
</reference>
<proteinExistence type="predicted"/>
<dbReference type="STRING" id="1171373.PACID_13500"/>
<name>K7RW06_ACIA4</name>
<protein>
    <submittedName>
        <fullName evidence="1">Uncharacterized protein</fullName>
    </submittedName>
</protein>
<evidence type="ECO:0000313" key="2">
    <source>
        <dbReference type="Proteomes" id="UP000000214"/>
    </source>
</evidence>
<evidence type="ECO:0000313" key="1">
    <source>
        <dbReference type="EMBL" id="AFV89168.1"/>
    </source>
</evidence>
<dbReference type="AlphaFoldDB" id="K7RW06"/>
<dbReference type="Proteomes" id="UP000000214">
    <property type="component" value="Chromosome"/>
</dbReference>
<gene>
    <name evidence="1" type="ordered locus">PACID_13500</name>
</gene>